<name>A0A7C4KFY4_9CHLR</name>
<dbReference type="InterPro" id="IPR002793">
    <property type="entry name" value="Endonuclease_NucS"/>
</dbReference>
<keyword evidence="1" id="KW-0238">DNA-binding</keyword>
<dbReference type="CDD" id="cd22341">
    <property type="entry name" value="NucS-like"/>
    <property type="match status" value="1"/>
</dbReference>
<dbReference type="Pfam" id="PF01939">
    <property type="entry name" value="NucS_C"/>
    <property type="match status" value="1"/>
</dbReference>
<evidence type="ECO:0000256" key="1">
    <source>
        <dbReference type="ARBA" id="ARBA00023125"/>
    </source>
</evidence>
<gene>
    <name evidence="4" type="ORF">ENT37_03215</name>
</gene>
<dbReference type="Pfam" id="PF18899">
    <property type="entry name" value="DUF5655"/>
    <property type="match status" value="1"/>
</dbReference>
<evidence type="ECO:0000313" key="4">
    <source>
        <dbReference type="EMBL" id="HGS20862.1"/>
    </source>
</evidence>
<sequence>MQNKMSKLKRYTPGSERELHIIIKAELDAIEEGLELLQHEYPSGKGIIDFLCKDSGGRLVIIEVKLHEDENILFQALRYYGDIDRDRYVLANLFKTKKVDPEQSPRLILIAERISEDIRRLSTLVVPEVELLEYTAVILPDGEKSVLYHTVSLPVAIKPPYEPQSIDELIEYLTDNSLKPVLDKMRKAIKGLGKGIQEYATQSYIGYKLSNGRQFAYIRIFRKEIELGAHIVDENKQLLDYEGIRVKKEMRITQRSLKKSNDHSRISAVLCMKEPPANPRNHQRLCLPSLGSPRLIRKPLSGLK</sequence>
<feature type="domain" description="DUF5655" evidence="3">
    <location>
        <begin position="175"/>
        <end position="254"/>
    </location>
</feature>
<dbReference type="PANTHER" id="PTHR38814">
    <property type="entry name" value="ENDONUCLEASE NUCS"/>
    <property type="match status" value="1"/>
</dbReference>
<feature type="domain" description="Endonuclease NucS C-terminal" evidence="2">
    <location>
        <begin position="16"/>
        <end position="87"/>
    </location>
</feature>
<proteinExistence type="predicted"/>
<dbReference type="GO" id="GO:0003677">
    <property type="term" value="F:DNA binding"/>
    <property type="evidence" value="ECO:0007669"/>
    <property type="project" value="UniProtKB-KW"/>
</dbReference>
<dbReference type="GO" id="GO:0004519">
    <property type="term" value="F:endonuclease activity"/>
    <property type="evidence" value="ECO:0007669"/>
    <property type="project" value="InterPro"/>
</dbReference>
<evidence type="ECO:0000259" key="2">
    <source>
        <dbReference type="Pfam" id="PF01939"/>
    </source>
</evidence>
<reference evidence="4" key="1">
    <citation type="journal article" date="2020" name="mSystems">
        <title>Genome- and Community-Level Interaction Insights into Carbon Utilization and Element Cycling Functions of Hydrothermarchaeota in Hydrothermal Sediment.</title>
        <authorList>
            <person name="Zhou Z."/>
            <person name="Liu Y."/>
            <person name="Xu W."/>
            <person name="Pan J."/>
            <person name="Luo Z.H."/>
            <person name="Li M."/>
        </authorList>
    </citation>
    <scope>NUCLEOTIDE SEQUENCE [LARGE SCALE GENOMIC DNA]</scope>
    <source>
        <strain evidence="4">SpSt-573</strain>
    </source>
</reference>
<protein>
    <submittedName>
        <fullName evidence="4">DUF91 domain-containing protein</fullName>
    </submittedName>
</protein>
<comment type="caution">
    <text evidence="4">The sequence shown here is derived from an EMBL/GenBank/DDBJ whole genome shotgun (WGS) entry which is preliminary data.</text>
</comment>
<dbReference type="PANTHER" id="PTHR38814:SF1">
    <property type="entry name" value="ENDONUCLEASE NUCS"/>
    <property type="match status" value="1"/>
</dbReference>
<dbReference type="InterPro" id="IPR043714">
    <property type="entry name" value="DUF5655"/>
</dbReference>
<dbReference type="Gene3D" id="3.40.1350.10">
    <property type="match status" value="1"/>
</dbReference>
<dbReference type="EMBL" id="DSYK01000163">
    <property type="protein sequence ID" value="HGS20862.1"/>
    <property type="molecule type" value="Genomic_DNA"/>
</dbReference>
<accession>A0A7C4KFY4</accession>
<dbReference type="AlphaFoldDB" id="A0A7C4KFY4"/>
<dbReference type="InterPro" id="IPR048301">
    <property type="entry name" value="NucS_C"/>
</dbReference>
<dbReference type="InterPro" id="IPR011856">
    <property type="entry name" value="tRNA_endonuc-like_dom_sf"/>
</dbReference>
<organism evidence="4">
    <name type="scientific">Anaerolinea thermolimosa</name>
    <dbReference type="NCBI Taxonomy" id="229919"/>
    <lineage>
        <taxon>Bacteria</taxon>
        <taxon>Bacillati</taxon>
        <taxon>Chloroflexota</taxon>
        <taxon>Anaerolineae</taxon>
        <taxon>Anaerolineales</taxon>
        <taxon>Anaerolineaceae</taxon>
        <taxon>Anaerolinea</taxon>
    </lineage>
</organism>
<evidence type="ECO:0000259" key="3">
    <source>
        <dbReference type="Pfam" id="PF18899"/>
    </source>
</evidence>